<comment type="caution">
    <text evidence="2">The sequence shown here is derived from an EMBL/GenBank/DDBJ whole genome shotgun (WGS) entry which is preliminary data.</text>
</comment>
<sequence length="136" mass="15117">MFLLPGYPSKQDIRETEPNTQARLNPKRLSPHLRVSKEGIILRKASVQPERSNNLLHPHHHHRHPHLPPCPPPSYPARPSPPPSPPPSKVEDTTEYKTCIENIACTDACSNLNLANRHLTGTLPTELGSLVSLTTL</sequence>
<accession>A0AAE0BEW8</accession>
<evidence type="ECO:0000313" key="3">
    <source>
        <dbReference type="Proteomes" id="UP001190700"/>
    </source>
</evidence>
<name>A0AAE0BEW8_9CHLO</name>
<feature type="compositionally biased region" description="Pro residues" evidence="1">
    <location>
        <begin position="67"/>
        <end position="88"/>
    </location>
</feature>
<evidence type="ECO:0000313" key="2">
    <source>
        <dbReference type="EMBL" id="KAK3235333.1"/>
    </source>
</evidence>
<feature type="compositionally biased region" description="Basic residues" evidence="1">
    <location>
        <begin position="57"/>
        <end position="66"/>
    </location>
</feature>
<protein>
    <submittedName>
        <fullName evidence="2">Uncharacterized protein</fullName>
    </submittedName>
</protein>
<dbReference type="Proteomes" id="UP001190700">
    <property type="component" value="Unassembled WGS sequence"/>
</dbReference>
<evidence type="ECO:0000256" key="1">
    <source>
        <dbReference type="SAM" id="MobiDB-lite"/>
    </source>
</evidence>
<gene>
    <name evidence="2" type="ORF">CYMTET_54461</name>
</gene>
<reference evidence="2 3" key="1">
    <citation type="journal article" date="2015" name="Genome Biol. Evol.">
        <title>Comparative Genomics of a Bacterivorous Green Alga Reveals Evolutionary Causalities and Consequences of Phago-Mixotrophic Mode of Nutrition.</title>
        <authorList>
            <person name="Burns J.A."/>
            <person name="Paasch A."/>
            <person name="Narechania A."/>
            <person name="Kim E."/>
        </authorList>
    </citation>
    <scope>NUCLEOTIDE SEQUENCE [LARGE SCALE GENOMIC DNA]</scope>
    <source>
        <strain evidence="2 3">PLY_AMNH</strain>
    </source>
</reference>
<proteinExistence type="predicted"/>
<dbReference type="AlphaFoldDB" id="A0AAE0BEW8"/>
<feature type="region of interest" description="Disordered" evidence="1">
    <location>
        <begin position="1"/>
        <end position="93"/>
    </location>
</feature>
<dbReference type="EMBL" id="LGRX02035315">
    <property type="protein sequence ID" value="KAK3235333.1"/>
    <property type="molecule type" value="Genomic_DNA"/>
</dbReference>
<keyword evidence="3" id="KW-1185">Reference proteome</keyword>
<organism evidence="2 3">
    <name type="scientific">Cymbomonas tetramitiformis</name>
    <dbReference type="NCBI Taxonomy" id="36881"/>
    <lineage>
        <taxon>Eukaryota</taxon>
        <taxon>Viridiplantae</taxon>
        <taxon>Chlorophyta</taxon>
        <taxon>Pyramimonadophyceae</taxon>
        <taxon>Pyramimonadales</taxon>
        <taxon>Pyramimonadaceae</taxon>
        <taxon>Cymbomonas</taxon>
    </lineage>
</organism>